<dbReference type="Proteomes" id="UP000778864">
    <property type="component" value="Unassembled WGS sequence"/>
</dbReference>
<evidence type="ECO:0000313" key="5">
    <source>
        <dbReference type="Proteomes" id="UP000234197"/>
    </source>
</evidence>
<keyword evidence="5" id="KW-1185">Reference proteome</keyword>
<dbReference type="EMBL" id="JAGZMU010000010">
    <property type="protein sequence ID" value="MBS4894134.1"/>
    <property type="molecule type" value="Genomic_DNA"/>
</dbReference>
<dbReference type="InterPro" id="IPR004038">
    <property type="entry name" value="Ribosomal_eL8/eL30/eS12/Gad45"/>
</dbReference>
<dbReference type="OMA" id="RIACEEQ"/>
<dbReference type="EMBL" id="PKMC02000005">
    <property type="protein sequence ID" value="MEO9178152.1"/>
    <property type="molecule type" value="Genomic_DNA"/>
</dbReference>
<reference evidence="3" key="1">
    <citation type="submission" date="2017-12" db="EMBL/GenBank/DDBJ databases">
        <authorList>
            <person name="Thomas-White K."/>
            <person name="Wolfe A.J."/>
        </authorList>
    </citation>
    <scope>NUCLEOTIDE SEQUENCE</scope>
    <source>
        <strain evidence="3">UMB0138</strain>
    </source>
</reference>
<proteinExistence type="predicted"/>
<organism evidence="2 6">
    <name type="scientific">Veillonella parvula</name>
    <name type="common">Staphylococcus parvulus</name>
    <dbReference type="NCBI Taxonomy" id="29466"/>
    <lineage>
        <taxon>Bacteria</taxon>
        <taxon>Bacillati</taxon>
        <taxon>Bacillota</taxon>
        <taxon>Negativicutes</taxon>
        <taxon>Veillonellales</taxon>
        <taxon>Veillonellaceae</taxon>
        <taxon>Veillonella</taxon>
    </lineage>
</organism>
<sequence>MDIAHLKSVNKTIGAKQTLKQIAKGAVKYVFLGCDSDERVVQPLRIACEEQGIPVNDKHTMDDLGRACRIKVRATAVGVLR</sequence>
<dbReference type="AlphaFoldDB" id="A0A100YNM8"/>
<name>A0A100YNM8_VEIPA</name>
<dbReference type="RefSeq" id="WP_004693552.1">
    <property type="nucleotide sequence ID" value="NZ_AP031417.1"/>
</dbReference>
<dbReference type="GeneID" id="69654070"/>
<gene>
    <name evidence="3" type="ORF">CYJ21_004220</name>
    <name evidence="2" type="ORF">KHZ90_10250</name>
    <name evidence="4" type="ORF">RDV51_07645</name>
</gene>
<evidence type="ECO:0000313" key="6">
    <source>
        <dbReference type="Proteomes" id="UP000778864"/>
    </source>
</evidence>
<accession>A0A100YNM8</accession>
<dbReference type="Gene3D" id="3.30.1330.30">
    <property type="match status" value="1"/>
</dbReference>
<protein>
    <submittedName>
        <fullName evidence="2">Ribosomal L7Ae/L30e/S12e/Gadd45 family protein</fullName>
    </submittedName>
</protein>
<evidence type="ECO:0000259" key="1">
    <source>
        <dbReference type="Pfam" id="PF01248"/>
    </source>
</evidence>
<reference evidence="3" key="4">
    <citation type="submission" date="2024-04" db="EMBL/GenBank/DDBJ databases">
        <title>Na.</title>
        <authorList>
            <person name="Choi B."/>
        </authorList>
    </citation>
    <scope>NUCLEOTIDE SEQUENCE</scope>
    <source>
        <strain evidence="3">UMB0138</strain>
    </source>
</reference>
<feature type="domain" description="Ribosomal protein eL8/eL30/eS12/Gadd45" evidence="1">
    <location>
        <begin position="12"/>
        <end position="79"/>
    </location>
</feature>
<dbReference type="Proteomes" id="UP001228955">
    <property type="component" value="Chromosome"/>
</dbReference>
<dbReference type="Pfam" id="PF01248">
    <property type="entry name" value="Ribosomal_L7Ae"/>
    <property type="match status" value="1"/>
</dbReference>
<dbReference type="SUPFAM" id="SSF55315">
    <property type="entry name" value="L30e-like"/>
    <property type="match status" value="1"/>
</dbReference>
<dbReference type="Proteomes" id="UP000234197">
    <property type="component" value="Unassembled WGS sequence"/>
</dbReference>
<reference evidence="4" key="3">
    <citation type="submission" date="2023-08" db="EMBL/GenBank/DDBJ databases">
        <title>Veillonella_parvula_DSM 2007_complete_genome_hifiasm_Zymo_Research_D6332.</title>
        <authorList>
            <person name="Damerum A."/>
        </authorList>
    </citation>
    <scope>NUCLEOTIDE SEQUENCE</scope>
    <source>
        <strain evidence="4">DSM 2007</strain>
    </source>
</reference>
<evidence type="ECO:0000313" key="4">
    <source>
        <dbReference type="EMBL" id="WMS20728.1"/>
    </source>
</evidence>
<evidence type="ECO:0000313" key="2">
    <source>
        <dbReference type="EMBL" id="MBS4894134.1"/>
    </source>
</evidence>
<evidence type="ECO:0000313" key="3">
    <source>
        <dbReference type="EMBL" id="MEO9178152.1"/>
    </source>
</evidence>
<dbReference type="InterPro" id="IPR029064">
    <property type="entry name" value="Ribosomal_eL30-like_sf"/>
</dbReference>
<dbReference type="EMBL" id="CP133463">
    <property type="protein sequence ID" value="WMS20728.1"/>
    <property type="molecule type" value="Genomic_DNA"/>
</dbReference>
<reference evidence="2" key="2">
    <citation type="submission" date="2021-02" db="EMBL/GenBank/DDBJ databases">
        <title>Infant gut strain persistence is associated with maternal origin, phylogeny, and functional potential including surface adhesion and iron acquisition.</title>
        <authorList>
            <person name="Lou Y.C."/>
        </authorList>
    </citation>
    <scope>NUCLEOTIDE SEQUENCE</scope>
    <source>
        <strain evidence="2">L3_108_031G1_dasL3_108_031G1_concoct_20</strain>
    </source>
</reference>